<dbReference type="Gene3D" id="3.40.109.10">
    <property type="entry name" value="NADH Oxidase"/>
    <property type="match status" value="1"/>
</dbReference>
<accession>A0A916VCF4</accession>
<evidence type="ECO:0000259" key="3">
    <source>
        <dbReference type="Pfam" id="PF14512"/>
    </source>
</evidence>
<dbReference type="PANTHER" id="PTHR43673:SF10">
    <property type="entry name" value="NADH DEHYDROGENASE_NAD(P)H NITROREDUCTASE XCC3605-RELATED"/>
    <property type="match status" value="1"/>
</dbReference>
<organism evidence="4 5">
    <name type="scientific">Anaerostipes butyraticus</name>
    <dbReference type="NCBI Taxonomy" id="645466"/>
    <lineage>
        <taxon>Bacteria</taxon>
        <taxon>Bacillati</taxon>
        <taxon>Bacillota</taxon>
        <taxon>Clostridia</taxon>
        <taxon>Lachnospirales</taxon>
        <taxon>Lachnospiraceae</taxon>
        <taxon>Anaerostipes</taxon>
    </lineage>
</organism>
<comment type="similarity">
    <text evidence="1">Belongs to the nitroreductase family.</text>
</comment>
<dbReference type="Gene3D" id="3.40.109.30">
    <property type="entry name" value="putative nitroreductase (tm1586), domain 2"/>
    <property type="match status" value="1"/>
</dbReference>
<gene>
    <name evidence="4" type="ORF">ANBU17_04590</name>
</gene>
<evidence type="ECO:0000313" key="5">
    <source>
        <dbReference type="Proteomes" id="UP000613208"/>
    </source>
</evidence>
<dbReference type="GO" id="GO:0016491">
    <property type="term" value="F:oxidoreductase activity"/>
    <property type="evidence" value="ECO:0007669"/>
    <property type="project" value="UniProtKB-KW"/>
</dbReference>
<keyword evidence="2" id="KW-0560">Oxidoreductase</keyword>
<evidence type="ECO:0000313" key="4">
    <source>
        <dbReference type="EMBL" id="GFO84112.1"/>
    </source>
</evidence>
<dbReference type="PANTHER" id="PTHR43673">
    <property type="entry name" value="NAD(P)H NITROREDUCTASE YDGI-RELATED"/>
    <property type="match status" value="1"/>
</dbReference>
<reference evidence="4" key="1">
    <citation type="submission" date="2020-06" db="EMBL/GenBank/DDBJ databases">
        <title>Characterization of fructooligosaccharide metabolism and fructooligosaccharide-degrading enzymes in human commensal butyrate producers.</title>
        <authorList>
            <person name="Tanno H."/>
            <person name="Fujii T."/>
            <person name="Hirano K."/>
            <person name="Maeno S."/>
            <person name="Tonozuka T."/>
            <person name="Sakamoto M."/>
            <person name="Ohkuma M."/>
            <person name="Tochio T."/>
            <person name="Endo A."/>
        </authorList>
    </citation>
    <scope>NUCLEOTIDE SEQUENCE</scope>
    <source>
        <strain evidence="4">JCM 17466</strain>
    </source>
</reference>
<dbReference type="RefSeq" id="WP_201309866.1">
    <property type="nucleotide sequence ID" value="NZ_BLYI01000009.1"/>
</dbReference>
<dbReference type="InterPro" id="IPR000415">
    <property type="entry name" value="Nitroreductase-like"/>
</dbReference>
<dbReference type="Proteomes" id="UP000613208">
    <property type="component" value="Unassembled WGS sequence"/>
</dbReference>
<protein>
    <submittedName>
        <fullName evidence="4">Nitroreductase</fullName>
    </submittedName>
</protein>
<comment type="caution">
    <text evidence="4">The sequence shown here is derived from an EMBL/GenBank/DDBJ whole genome shotgun (WGS) entry which is preliminary data.</text>
</comment>
<proteinExistence type="inferred from homology"/>
<dbReference type="AlphaFoldDB" id="A0A916VCF4"/>
<keyword evidence="5" id="KW-1185">Reference proteome</keyword>
<feature type="domain" description="Putative nitroreductase TM1586" evidence="3">
    <location>
        <begin position="5"/>
        <end position="253"/>
    </location>
</feature>
<dbReference type="EMBL" id="BLYI01000009">
    <property type="protein sequence ID" value="GFO84112.1"/>
    <property type="molecule type" value="Genomic_DNA"/>
</dbReference>
<name>A0A916VCF4_9FIRM</name>
<dbReference type="SUPFAM" id="SSF55469">
    <property type="entry name" value="FMN-dependent nitroreductase-like"/>
    <property type="match status" value="2"/>
</dbReference>
<dbReference type="Pfam" id="PF14512">
    <property type="entry name" value="TM1586_NiRdase"/>
    <property type="match status" value="1"/>
</dbReference>
<dbReference type="InterPro" id="IPR029478">
    <property type="entry name" value="TM1586_NiRdase"/>
</dbReference>
<dbReference type="CDD" id="cd02062">
    <property type="entry name" value="Nitro_FMN_reductase"/>
    <property type="match status" value="1"/>
</dbReference>
<evidence type="ECO:0000256" key="1">
    <source>
        <dbReference type="ARBA" id="ARBA00007118"/>
    </source>
</evidence>
<sequence>MDYRQTIANKYSVRDYKDKTIDAKTAKEIRDYARTCPKLVEDIAVDIRFMDYDMVYRQLDGFAGYKGIMINAPHYAILLSEKKDHYIENAGYVGEGICLKANELGVASCWITFEDSKTVIHKLNLVTDKEVVGIIALGYGKKARKITTGAVATGGNYTQADMKKKSAGGAGRLPLQKIVYIDQWGQEADVDTLTERALYDPMDYARRAPSTLNRQPWRFLIDGSKIILTVRDDEETNEYEEQIDAGIAMLYFEGVIEQSLCQIQWKLEPVEKDYGIPEEYKVVASCEV</sequence>
<evidence type="ECO:0000256" key="2">
    <source>
        <dbReference type="ARBA" id="ARBA00023002"/>
    </source>
</evidence>